<dbReference type="AlphaFoldDB" id="A0A344PKJ1"/>
<evidence type="ECO:0000256" key="2">
    <source>
        <dbReference type="ARBA" id="ARBA00022692"/>
    </source>
</evidence>
<dbReference type="PANTHER" id="PTHR30168">
    <property type="entry name" value="PUTATIVE MEMBRANE PROTEIN YPFJ"/>
    <property type="match status" value="1"/>
</dbReference>
<reference evidence="7" key="1">
    <citation type="submission" date="2018-07" db="EMBL/GenBank/DDBJ databases">
        <title>Genome sequencing of Paracoccus sp. SC2-6.</title>
        <authorList>
            <person name="Heo J."/>
            <person name="Kim S.-J."/>
            <person name="Kwon S.-W."/>
        </authorList>
    </citation>
    <scope>NUCLEOTIDE SEQUENCE [LARGE SCALE GENOMIC DNA]</scope>
    <source>
        <strain evidence="7">SC2-6</strain>
    </source>
</reference>
<organism evidence="6 7">
    <name type="scientific">Paracoccus suum</name>
    <dbReference type="NCBI Taxonomy" id="2259340"/>
    <lineage>
        <taxon>Bacteria</taxon>
        <taxon>Pseudomonadati</taxon>
        <taxon>Pseudomonadota</taxon>
        <taxon>Alphaproteobacteria</taxon>
        <taxon>Rhodobacterales</taxon>
        <taxon>Paracoccaceae</taxon>
        <taxon>Paracoccus</taxon>
    </lineage>
</organism>
<comment type="subcellular location">
    <subcellularLocation>
        <location evidence="1">Membrane</location>
        <topology evidence="1">Single-pass membrane protein</topology>
    </subcellularLocation>
</comment>
<feature type="transmembrane region" description="Helical" evidence="5">
    <location>
        <begin position="20"/>
        <end position="42"/>
    </location>
</feature>
<dbReference type="OrthoDB" id="9774900at2"/>
<dbReference type="EMBL" id="CP030918">
    <property type="protein sequence ID" value="AXC49896.1"/>
    <property type="molecule type" value="Genomic_DNA"/>
</dbReference>
<evidence type="ECO:0000256" key="1">
    <source>
        <dbReference type="ARBA" id="ARBA00004167"/>
    </source>
</evidence>
<dbReference type="InterPro" id="IPR007343">
    <property type="entry name" value="Uncharacterised_pept_Zn_put"/>
</dbReference>
<evidence type="ECO:0000256" key="3">
    <source>
        <dbReference type="ARBA" id="ARBA00022989"/>
    </source>
</evidence>
<evidence type="ECO:0008006" key="8">
    <source>
        <dbReference type="Google" id="ProtNLM"/>
    </source>
</evidence>
<accession>A0A344PKJ1</accession>
<evidence type="ECO:0000313" key="7">
    <source>
        <dbReference type="Proteomes" id="UP000252023"/>
    </source>
</evidence>
<keyword evidence="7" id="KW-1185">Reference proteome</keyword>
<evidence type="ECO:0000313" key="6">
    <source>
        <dbReference type="EMBL" id="AXC49896.1"/>
    </source>
</evidence>
<gene>
    <name evidence="6" type="ORF">DRW48_09505</name>
</gene>
<dbReference type="GO" id="GO:0016020">
    <property type="term" value="C:membrane"/>
    <property type="evidence" value="ECO:0007669"/>
    <property type="project" value="UniProtKB-SubCell"/>
</dbReference>
<keyword evidence="2 5" id="KW-0812">Transmembrane</keyword>
<dbReference type="Proteomes" id="UP000252023">
    <property type="component" value="Chromosome"/>
</dbReference>
<sequence>MEWRGQRGSSNIDDRRGMSAGGIGGLGLVGTLVVLAVGWFFGIDISPLVGAMQGETQQTQVDPSQLSPEQRESGEFVSTVLASTEDVWQKVLPEQTGVQYTDPSMVLYSGQVQSACGGASAAMGPFYCPNDQKVYLDTSFFSQMQDRMGAGGDFAYAYVISHEIGHHIQNLIGVLPKVTQMRQRASEADSNALSVLTELQADCFAGIWGRQASQNLKITQEDFSEAIGAAGAVGDDRLMEGAGRVPMPDSFTHGSSADRQKWFARGFESGEIAKCNTFGEAGL</sequence>
<evidence type="ECO:0000256" key="5">
    <source>
        <dbReference type="SAM" id="Phobius"/>
    </source>
</evidence>
<keyword evidence="3 5" id="KW-1133">Transmembrane helix</keyword>
<dbReference type="KEGG" id="pars:DRW48_09505"/>
<evidence type="ECO:0000256" key="4">
    <source>
        <dbReference type="ARBA" id="ARBA00023136"/>
    </source>
</evidence>
<protein>
    <recommendedName>
        <fullName evidence="8">Flagellar biosynthesis protein FlgM</fullName>
    </recommendedName>
</protein>
<keyword evidence="4 5" id="KW-0472">Membrane</keyword>
<dbReference type="PANTHER" id="PTHR30168:SF0">
    <property type="entry name" value="INNER MEMBRANE PROTEIN"/>
    <property type="match status" value="1"/>
</dbReference>
<name>A0A344PKJ1_9RHOB</name>
<dbReference type="Pfam" id="PF04228">
    <property type="entry name" value="Zn_peptidase"/>
    <property type="match status" value="1"/>
</dbReference>
<proteinExistence type="predicted"/>